<dbReference type="EMBL" id="LHUG01000003">
    <property type="protein sequence ID" value="PAB01527.1"/>
    <property type="molecule type" value="Genomic_DNA"/>
</dbReference>
<reference evidence="2 3" key="1">
    <citation type="submission" date="2015-08" db="EMBL/GenBank/DDBJ databases">
        <title>Enterococcus genome sequence.</title>
        <authorList>
            <person name="Acedo J.Z."/>
            <person name="Vederas J.C."/>
        </authorList>
    </citation>
    <scope>NUCLEOTIDE SEQUENCE [LARGE SCALE GENOMIC DNA]</scope>
    <source>
        <strain evidence="2 3">49</strain>
    </source>
</reference>
<accession>A0A267HTI8</accession>
<dbReference type="CDD" id="cd00211">
    <property type="entry name" value="PTS_IIA_fru"/>
    <property type="match status" value="1"/>
</dbReference>
<dbReference type="PROSITE" id="PS51094">
    <property type="entry name" value="PTS_EIIA_TYPE_2"/>
    <property type="match status" value="1"/>
</dbReference>
<dbReference type="SUPFAM" id="SSF55804">
    <property type="entry name" value="Phoshotransferase/anion transport protein"/>
    <property type="match status" value="1"/>
</dbReference>
<keyword evidence="3" id="KW-1185">Reference proteome</keyword>
<dbReference type="AlphaFoldDB" id="A0A267HTI8"/>
<dbReference type="InterPro" id="IPR016152">
    <property type="entry name" value="PTrfase/Anion_transptr"/>
</dbReference>
<proteinExistence type="predicted"/>
<protein>
    <submittedName>
        <fullName evidence="2">PTS galactitol transporter subunit IIA</fullName>
    </submittedName>
</protein>
<dbReference type="PANTHER" id="PTHR47738">
    <property type="entry name" value="PTS SYSTEM FRUCTOSE-LIKE EIIA COMPONENT-RELATED"/>
    <property type="match status" value="1"/>
</dbReference>
<name>A0A267HTI8_9ENTE</name>
<sequence>MELYLHEELVFRDLDVKNSDEALDYLAKQLFEKGYVKEQYITAIKEREREYPTGLPSTQPAVAIPHANYELVNKTTLAIATLKKSVGFHNMEENAVTLPVQIIIMMAIGEPHGQVEMLQKIVGLIQNEPLRKKMINAHNDQELLKLVEMAIQ</sequence>
<dbReference type="Gene3D" id="3.40.930.10">
    <property type="entry name" value="Mannitol-specific EII, Chain A"/>
    <property type="match status" value="1"/>
</dbReference>
<evidence type="ECO:0000313" key="3">
    <source>
        <dbReference type="Proteomes" id="UP000216797"/>
    </source>
</evidence>
<gene>
    <name evidence="2" type="ORF">AKL21_03470</name>
</gene>
<dbReference type="Proteomes" id="UP000216797">
    <property type="component" value="Unassembled WGS sequence"/>
</dbReference>
<organism evidence="2 3">
    <name type="scientific">Enterococcus canintestini</name>
    <dbReference type="NCBI Taxonomy" id="317010"/>
    <lineage>
        <taxon>Bacteria</taxon>
        <taxon>Bacillati</taxon>
        <taxon>Bacillota</taxon>
        <taxon>Bacilli</taxon>
        <taxon>Lactobacillales</taxon>
        <taxon>Enterococcaceae</taxon>
        <taxon>Enterococcus</taxon>
    </lineage>
</organism>
<evidence type="ECO:0000313" key="2">
    <source>
        <dbReference type="EMBL" id="PAB01527.1"/>
    </source>
</evidence>
<dbReference type="InterPro" id="IPR051541">
    <property type="entry name" value="PTS_SugarTrans_NitroReg"/>
</dbReference>
<comment type="caution">
    <text evidence="2">The sequence shown here is derived from an EMBL/GenBank/DDBJ whole genome shotgun (WGS) entry which is preliminary data.</text>
</comment>
<feature type="domain" description="PTS EIIA type-2" evidence="1">
    <location>
        <begin position="3"/>
        <end position="150"/>
    </location>
</feature>
<evidence type="ECO:0000259" key="1">
    <source>
        <dbReference type="PROSITE" id="PS51094"/>
    </source>
</evidence>
<dbReference type="Pfam" id="PF00359">
    <property type="entry name" value="PTS_EIIA_2"/>
    <property type="match status" value="1"/>
</dbReference>
<dbReference type="PANTHER" id="PTHR47738:SF3">
    <property type="entry name" value="PHOSPHOTRANSFERASE SYSTEM MANNITOL_FRUCTOSE-SPECIFIC IIA DOMAIN CONTAINING PROTEIN"/>
    <property type="match status" value="1"/>
</dbReference>
<dbReference type="InterPro" id="IPR002178">
    <property type="entry name" value="PTS_EIIA_type-2_dom"/>
</dbReference>
<dbReference type="RefSeq" id="WP_095006080.1">
    <property type="nucleotide sequence ID" value="NZ_LHUG01000003.1"/>
</dbReference>